<reference evidence="1 2" key="1">
    <citation type="submission" date="2019-12" db="EMBL/GenBank/DDBJ databases">
        <title>Full genome sequence of a Bacillus safensis strain isolated from commercially available natto in Indonesia.</title>
        <authorList>
            <person name="Yoshida M."/>
            <person name="Uomi M."/>
            <person name="Waturangi D."/>
            <person name="Ekaputri J.J."/>
            <person name="Setiamarga D.H.E."/>
        </authorList>
    </citation>
    <scope>NUCLEOTIDE SEQUENCE [LARGE SCALE GENOMIC DNA]</scope>
    <source>
        <strain evidence="1 2">IDN1</strain>
    </source>
</reference>
<dbReference type="AlphaFoldDB" id="A0A5S9MEX7"/>
<proteinExistence type="predicted"/>
<dbReference type="Proteomes" id="UP000464658">
    <property type="component" value="Chromosome"/>
</dbReference>
<sequence>MTVKLKDAKKFGDVTRKVAAMAPNNQLVIWLDYHKGDSFKKRSLKIKPQVCICTKCESRD</sequence>
<dbReference type="EMBL" id="AP021906">
    <property type="protein sequence ID" value="BBP91172.1"/>
    <property type="molecule type" value="Genomic_DNA"/>
</dbReference>
<accession>A0A5S9MEX7</accession>
<evidence type="ECO:0000313" key="2">
    <source>
        <dbReference type="Proteomes" id="UP000464658"/>
    </source>
</evidence>
<name>A0A5S9MEX7_BACIA</name>
<protein>
    <submittedName>
        <fullName evidence="1">Uncharacterized protein</fullName>
    </submittedName>
</protein>
<gene>
    <name evidence="1" type="ORF">BsIDN1_47900</name>
</gene>
<organism evidence="1 2">
    <name type="scientific">Bacillus safensis</name>
    <dbReference type="NCBI Taxonomy" id="561879"/>
    <lineage>
        <taxon>Bacteria</taxon>
        <taxon>Bacillati</taxon>
        <taxon>Bacillota</taxon>
        <taxon>Bacilli</taxon>
        <taxon>Bacillales</taxon>
        <taxon>Bacillaceae</taxon>
        <taxon>Bacillus</taxon>
    </lineage>
</organism>
<evidence type="ECO:0000313" key="1">
    <source>
        <dbReference type="EMBL" id="BBP91172.1"/>
    </source>
</evidence>